<dbReference type="PANTHER" id="PTHR30203">
    <property type="entry name" value="OUTER MEMBRANE CATION EFFLUX PROTEIN"/>
    <property type="match status" value="1"/>
</dbReference>
<dbReference type="GO" id="GO:0009279">
    <property type="term" value="C:cell outer membrane"/>
    <property type="evidence" value="ECO:0007669"/>
    <property type="project" value="UniProtKB-SubCell"/>
</dbReference>
<name>A0A177N7Y3_9GAMM</name>
<comment type="caution">
    <text evidence="3">The sequence shown here is derived from an EMBL/GenBank/DDBJ whole genome shotgun (WGS) entry which is preliminary data.</text>
</comment>
<dbReference type="STRING" id="980561.A1359_01015"/>
<dbReference type="GO" id="GO:0015562">
    <property type="term" value="F:efflux transmembrane transporter activity"/>
    <property type="evidence" value="ECO:0007669"/>
    <property type="project" value="InterPro"/>
</dbReference>
<dbReference type="AlphaFoldDB" id="A0A177N7Y3"/>
<evidence type="ECO:0000313" key="3">
    <source>
        <dbReference type="EMBL" id="OAI14017.1"/>
    </source>
</evidence>
<keyword evidence="4" id="KW-1185">Reference proteome</keyword>
<protein>
    <recommendedName>
        <fullName evidence="5">Transporter</fullName>
    </recommendedName>
</protein>
<dbReference type="Gene3D" id="1.20.1600.10">
    <property type="entry name" value="Outer membrane efflux proteins (OEP)"/>
    <property type="match status" value="1"/>
</dbReference>
<dbReference type="EMBL" id="LUUI01000114">
    <property type="protein sequence ID" value="OAI14017.1"/>
    <property type="molecule type" value="Genomic_DNA"/>
</dbReference>
<evidence type="ECO:0000256" key="2">
    <source>
        <dbReference type="RuleBase" id="RU362097"/>
    </source>
</evidence>
<dbReference type="SUPFAM" id="SSF56954">
    <property type="entry name" value="Outer membrane efflux proteins (OEP)"/>
    <property type="match status" value="1"/>
</dbReference>
<evidence type="ECO:0000313" key="4">
    <source>
        <dbReference type="Proteomes" id="UP000078476"/>
    </source>
</evidence>
<evidence type="ECO:0008006" key="5">
    <source>
        <dbReference type="Google" id="ProtNLM"/>
    </source>
</evidence>
<dbReference type="NCBIfam" id="TIGR01845">
    <property type="entry name" value="outer_NodT"/>
    <property type="match status" value="1"/>
</dbReference>
<dbReference type="Proteomes" id="UP000078476">
    <property type="component" value="Unassembled WGS sequence"/>
</dbReference>
<dbReference type="PROSITE" id="PS51257">
    <property type="entry name" value="PROKAR_LIPOPROTEIN"/>
    <property type="match status" value="1"/>
</dbReference>
<keyword evidence="2" id="KW-0472">Membrane</keyword>
<keyword evidence="2" id="KW-0449">Lipoprotein</keyword>
<keyword evidence="2" id="KW-1134">Transmembrane beta strand</keyword>
<dbReference type="OrthoDB" id="9770517at2"/>
<dbReference type="InterPro" id="IPR010131">
    <property type="entry name" value="MdtP/NodT-like"/>
</dbReference>
<dbReference type="InterPro" id="IPR003423">
    <property type="entry name" value="OMP_efflux"/>
</dbReference>
<dbReference type="Gene3D" id="2.20.200.10">
    <property type="entry name" value="Outer membrane efflux proteins (OEP)"/>
    <property type="match status" value="1"/>
</dbReference>
<comment type="similarity">
    <text evidence="1 2">Belongs to the outer membrane factor (OMF) (TC 1.B.17) family.</text>
</comment>
<evidence type="ECO:0000256" key="1">
    <source>
        <dbReference type="ARBA" id="ARBA00007613"/>
    </source>
</evidence>
<organism evidence="3 4">
    <name type="scientific">Methylomonas lenta</name>
    <dbReference type="NCBI Taxonomy" id="980561"/>
    <lineage>
        <taxon>Bacteria</taxon>
        <taxon>Pseudomonadati</taxon>
        <taxon>Pseudomonadota</taxon>
        <taxon>Gammaproteobacteria</taxon>
        <taxon>Methylococcales</taxon>
        <taxon>Methylococcaceae</taxon>
        <taxon>Methylomonas</taxon>
    </lineage>
</organism>
<gene>
    <name evidence="3" type="ORF">A1359_01015</name>
</gene>
<sequence length="464" mass="51440">MYRILRLAPFLLFATACSVDVKPFDVPVALPERFSASGEAMTPDRWWLSFNDSQLNQLIDTALMQNQDLRATFKRLEQAQAIAQKVGAELIPALNGNSGIDRAILDQPNAGQNITDIFTIGLAASYELDLWGRIRANTRAAELDSQAVALDIHTAAIALSAQIASTWYQLIEQNRQLDLLNRQLVTNQQYVDLVMARFKGGQGTAADVFQQKQLLEAVNGDKYLVLAAIDVLKNQLAVLTGTAPGLFKVPTVTSFPPLAGLPSTGLTADLIQRRPDIQQQYLSIQAADLRVAAAIADRFPKVSLSTSINTSAPDLQDFFNNWLATLAGNLVVPIIDGGRRVAEVDRNKAVTAENLDLYGQKILNALQEVDNALAQEYQQHKRVDSLQKQLRYSSDANSQIRMRYGYGGIDFLRILTSLINLQSLERSMIRAERELIEYRINLYRSLAGGWELKKPETERSATHG</sequence>
<comment type="subcellular location">
    <subcellularLocation>
        <location evidence="2">Cell outer membrane</location>
        <topology evidence="2">Lipid-anchor</topology>
    </subcellularLocation>
</comment>
<reference evidence="3 4" key="1">
    <citation type="submission" date="2016-03" db="EMBL/GenBank/DDBJ databases">
        <authorList>
            <person name="Ploux O."/>
        </authorList>
    </citation>
    <scope>NUCLEOTIDE SEQUENCE [LARGE SCALE GENOMIC DNA]</scope>
    <source>
        <strain evidence="3 4">R-45370</strain>
    </source>
</reference>
<keyword evidence="2" id="KW-0564">Palmitate</keyword>
<dbReference type="Pfam" id="PF02321">
    <property type="entry name" value="OEP"/>
    <property type="match status" value="2"/>
</dbReference>
<proteinExistence type="inferred from homology"/>
<accession>A0A177N7Y3</accession>
<keyword evidence="2" id="KW-0812">Transmembrane</keyword>
<dbReference type="PANTHER" id="PTHR30203:SF33">
    <property type="entry name" value="BLR4455 PROTEIN"/>
    <property type="match status" value="1"/>
</dbReference>